<name>A0ABW6QXM6_9NOCA</name>
<reference evidence="2 3" key="1">
    <citation type="submission" date="2024-10" db="EMBL/GenBank/DDBJ databases">
        <title>The Natural Products Discovery Center: Release of the First 8490 Sequenced Strains for Exploring Actinobacteria Biosynthetic Diversity.</title>
        <authorList>
            <person name="Kalkreuter E."/>
            <person name="Kautsar S.A."/>
            <person name="Yang D."/>
            <person name="Bader C.D."/>
            <person name="Teijaro C.N."/>
            <person name="Fluegel L."/>
            <person name="Davis C.M."/>
            <person name="Simpson J.R."/>
            <person name="Lauterbach L."/>
            <person name="Steele A.D."/>
            <person name="Gui C."/>
            <person name="Meng S."/>
            <person name="Li G."/>
            <person name="Viehrig K."/>
            <person name="Ye F."/>
            <person name="Su P."/>
            <person name="Kiefer A.F."/>
            <person name="Nichols A."/>
            <person name="Cepeda A.J."/>
            <person name="Yan W."/>
            <person name="Fan B."/>
            <person name="Jiang Y."/>
            <person name="Adhikari A."/>
            <person name="Zheng C.-J."/>
            <person name="Schuster L."/>
            <person name="Cowan T.M."/>
            <person name="Smanski M.J."/>
            <person name="Chevrette M.G."/>
            <person name="De Carvalho L.P.S."/>
            <person name="Shen B."/>
        </authorList>
    </citation>
    <scope>NUCLEOTIDE SEQUENCE [LARGE SCALE GENOMIC DNA]</scope>
    <source>
        <strain evidence="2 3">NPDC003040</strain>
    </source>
</reference>
<comment type="caution">
    <text evidence="2">The sequence shown here is derived from an EMBL/GenBank/DDBJ whole genome shotgun (WGS) entry which is preliminary data.</text>
</comment>
<sequence>MSLLNASAKLTASTNSRKLTASTGGQVRRQAGRPWNVGERTDTGD</sequence>
<dbReference type="Proteomes" id="UP001601948">
    <property type="component" value="Unassembled WGS sequence"/>
</dbReference>
<gene>
    <name evidence="2" type="ORF">ACFYV7_24065</name>
</gene>
<feature type="compositionally biased region" description="Polar residues" evidence="1">
    <location>
        <begin position="1"/>
        <end position="25"/>
    </location>
</feature>
<evidence type="ECO:0000313" key="2">
    <source>
        <dbReference type="EMBL" id="MFF3225894.1"/>
    </source>
</evidence>
<dbReference type="RefSeq" id="WP_387720705.1">
    <property type="nucleotide sequence ID" value="NZ_JBIAPI010000006.1"/>
</dbReference>
<evidence type="ECO:0000256" key="1">
    <source>
        <dbReference type="SAM" id="MobiDB-lite"/>
    </source>
</evidence>
<evidence type="ECO:0000313" key="3">
    <source>
        <dbReference type="Proteomes" id="UP001601948"/>
    </source>
</evidence>
<keyword evidence="3" id="KW-1185">Reference proteome</keyword>
<protein>
    <submittedName>
        <fullName evidence="2">Uncharacterized protein</fullName>
    </submittedName>
</protein>
<dbReference type="EMBL" id="JBIAPI010000006">
    <property type="protein sequence ID" value="MFF3225894.1"/>
    <property type="molecule type" value="Genomic_DNA"/>
</dbReference>
<accession>A0ABW6QXM6</accession>
<proteinExistence type="predicted"/>
<feature type="region of interest" description="Disordered" evidence="1">
    <location>
        <begin position="1"/>
        <end position="45"/>
    </location>
</feature>
<organism evidence="2 3">
    <name type="scientific">Nocardia suismassiliense</name>
    <dbReference type="NCBI Taxonomy" id="2077092"/>
    <lineage>
        <taxon>Bacteria</taxon>
        <taxon>Bacillati</taxon>
        <taxon>Actinomycetota</taxon>
        <taxon>Actinomycetes</taxon>
        <taxon>Mycobacteriales</taxon>
        <taxon>Nocardiaceae</taxon>
        <taxon>Nocardia</taxon>
    </lineage>
</organism>